<comment type="subcellular location">
    <subcellularLocation>
        <location evidence="1">Fimbrium</location>
    </subcellularLocation>
</comment>
<dbReference type="PANTHER" id="PTHR33420">
    <property type="entry name" value="FIMBRIAL SUBUNIT ELFA-RELATED"/>
    <property type="match status" value="1"/>
</dbReference>
<evidence type="ECO:0000256" key="2">
    <source>
        <dbReference type="ARBA" id="ARBA00006671"/>
    </source>
</evidence>
<keyword evidence="4" id="KW-0281">Fimbrium</keyword>
<keyword evidence="3 5" id="KW-0732">Signal</keyword>
<name>A0ABM8T2Y9_9BURK</name>
<keyword evidence="7" id="KW-1185">Reference proteome</keyword>
<evidence type="ECO:0000256" key="4">
    <source>
        <dbReference type="ARBA" id="ARBA00023263"/>
    </source>
</evidence>
<evidence type="ECO:0000313" key="6">
    <source>
        <dbReference type="EMBL" id="CAE6854016.1"/>
    </source>
</evidence>
<evidence type="ECO:0000313" key="7">
    <source>
        <dbReference type="Proteomes" id="UP000674425"/>
    </source>
</evidence>
<reference evidence="6 7" key="1">
    <citation type="submission" date="2021-02" db="EMBL/GenBank/DDBJ databases">
        <authorList>
            <person name="Vanwijnsberghe S."/>
        </authorList>
    </citation>
    <scope>NUCLEOTIDE SEQUENCE [LARGE SCALE GENOMIC DNA]</scope>
    <source>
        <strain evidence="6 7">R-69658</strain>
    </source>
</reference>
<dbReference type="PANTHER" id="PTHR33420:SF3">
    <property type="entry name" value="FIMBRIAL SUBUNIT ELFA"/>
    <property type="match status" value="1"/>
</dbReference>
<evidence type="ECO:0000256" key="5">
    <source>
        <dbReference type="SAM" id="SignalP"/>
    </source>
</evidence>
<accession>A0ABM8T2Y9</accession>
<feature type="signal peptide" evidence="5">
    <location>
        <begin position="1"/>
        <end position="24"/>
    </location>
</feature>
<dbReference type="InterPro" id="IPR008966">
    <property type="entry name" value="Adhesion_dom_sf"/>
</dbReference>
<gene>
    <name evidence="6" type="primary">smf-1_2</name>
    <name evidence="6" type="ORF">R69658_07304</name>
</gene>
<dbReference type="EMBL" id="CAJNAU010000130">
    <property type="protein sequence ID" value="CAE6854016.1"/>
    <property type="molecule type" value="Genomic_DNA"/>
</dbReference>
<proteinExistence type="inferred from homology"/>
<dbReference type="InterPro" id="IPR050263">
    <property type="entry name" value="Bact_Fimbrial_Adh_Pro"/>
</dbReference>
<dbReference type="InterPro" id="IPR039458">
    <property type="entry name" value="FimA-like"/>
</dbReference>
<comment type="caution">
    <text evidence="6">The sequence shown here is derived from an EMBL/GenBank/DDBJ whole genome shotgun (WGS) entry which is preliminary data.</text>
</comment>
<comment type="similarity">
    <text evidence="2">Belongs to the fimbrial protein family.</text>
</comment>
<evidence type="ECO:0000256" key="1">
    <source>
        <dbReference type="ARBA" id="ARBA00004561"/>
    </source>
</evidence>
<sequence length="184" mass="18166">MKHKLQVALVAGISAATLFPAAHAADGTITFTGQISASTCTIAGNGGSTSFTVALPTVSASTLSATGKTAGRTPFTIVLSGCSPTTGTVHTFFESGTTTDTASGRLNLSAAAAGSTNATNVQIQLLNSDASIISAGSADSTQNSLSASIASGSATLRYFAQYYATGAATAGGANTLVTYTMSYQ</sequence>
<protein>
    <submittedName>
        <fullName evidence="6">Major fimbrial subunit SMF-1</fullName>
    </submittedName>
</protein>
<feature type="chain" id="PRO_5045782743" evidence="5">
    <location>
        <begin position="25"/>
        <end position="184"/>
    </location>
</feature>
<dbReference type="Pfam" id="PF16970">
    <property type="entry name" value="FimA"/>
    <property type="match status" value="1"/>
</dbReference>
<dbReference type="SUPFAM" id="SSF49401">
    <property type="entry name" value="Bacterial adhesins"/>
    <property type="match status" value="1"/>
</dbReference>
<dbReference type="Gene3D" id="2.60.40.1090">
    <property type="entry name" value="Fimbrial-type adhesion domain"/>
    <property type="match status" value="1"/>
</dbReference>
<evidence type="ECO:0000256" key="3">
    <source>
        <dbReference type="ARBA" id="ARBA00022729"/>
    </source>
</evidence>
<dbReference type="RefSeq" id="WP_200622455.1">
    <property type="nucleotide sequence ID" value="NZ_CAJNAU010000130.1"/>
</dbReference>
<dbReference type="Proteomes" id="UP000674425">
    <property type="component" value="Unassembled WGS sequence"/>
</dbReference>
<dbReference type="InterPro" id="IPR036937">
    <property type="entry name" value="Adhesion_dom_fimbrial_sf"/>
</dbReference>
<organism evidence="6 7">
    <name type="scientific">Paraburkholderia aspalathi</name>
    <dbReference type="NCBI Taxonomy" id="1324617"/>
    <lineage>
        <taxon>Bacteria</taxon>
        <taxon>Pseudomonadati</taxon>
        <taxon>Pseudomonadota</taxon>
        <taxon>Betaproteobacteria</taxon>
        <taxon>Burkholderiales</taxon>
        <taxon>Burkholderiaceae</taxon>
        <taxon>Paraburkholderia</taxon>
    </lineage>
</organism>